<accession>A0AAE1M9G0</accession>
<proteinExistence type="predicted"/>
<dbReference type="EMBL" id="JAWXYG010000011">
    <property type="protein sequence ID" value="KAK4258682.1"/>
    <property type="molecule type" value="Genomic_DNA"/>
</dbReference>
<comment type="caution">
    <text evidence="1">The sequence shown here is derived from an EMBL/GenBank/DDBJ whole genome shotgun (WGS) entry which is preliminary data.</text>
</comment>
<dbReference type="Proteomes" id="UP001293593">
    <property type="component" value="Unassembled WGS sequence"/>
</dbReference>
<reference evidence="1" key="1">
    <citation type="submission" date="2023-10" db="EMBL/GenBank/DDBJ databases">
        <title>Chromosome-level genome of the transformable northern wattle, Acacia crassicarpa.</title>
        <authorList>
            <person name="Massaro I."/>
            <person name="Sinha N.R."/>
            <person name="Poethig S."/>
            <person name="Leichty A.R."/>
        </authorList>
    </citation>
    <scope>NUCLEOTIDE SEQUENCE</scope>
    <source>
        <strain evidence="1">Acra3RX</strain>
        <tissue evidence="1">Leaf</tissue>
    </source>
</reference>
<sequence>MELQEVLAEKLPELLDFSKDLESLEVSTKIQLKYLAEETQAKLVVKLVTTTKLKSACNLGVWCISVQQIDASILATHFRSLLLAIIHWERKETMALNDIRGKEKAL</sequence>
<evidence type="ECO:0000313" key="1">
    <source>
        <dbReference type="EMBL" id="KAK4258682.1"/>
    </source>
</evidence>
<dbReference type="AlphaFoldDB" id="A0AAE1M9G0"/>
<organism evidence="1 2">
    <name type="scientific">Acacia crassicarpa</name>
    <name type="common">northern wattle</name>
    <dbReference type="NCBI Taxonomy" id="499986"/>
    <lineage>
        <taxon>Eukaryota</taxon>
        <taxon>Viridiplantae</taxon>
        <taxon>Streptophyta</taxon>
        <taxon>Embryophyta</taxon>
        <taxon>Tracheophyta</taxon>
        <taxon>Spermatophyta</taxon>
        <taxon>Magnoliopsida</taxon>
        <taxon>eudicotyledons</taxon>
        <taxon>Gunneridae</taxon>
        <taxon>Pentapetalae</taxon>
        <taxon>rosids</taxon>
        <taxon>fabids</taxon>
        <taxon>Fabales</taxon>
        <taxon>Fabaceae</taxon>
        <taxon>Caesalpinioideae</taxon>
        <taxon>mimosoid clade</taxon>
        <taxon>Acacieae</taxon>
        <taxon>Acacia</taxon>
    </lineage>
</organism>
<protein>
    <submittedName>
        <fullName evidence="1">Uncharacterized protein</fullName>
    </submittedName>
</protein>
<keyword evidence="2" id="KW-1185">Reference proteome</keyword>
<name>A0AAE1M9G0_9FABA</name>
<gene>
    <name evidence="1" type="ORF">QN277_005105</name>
</gene>
<evidence type="ECO:0000313" key="2">
    <source>
        <dbReference type="Proteomes" id="UP001293593"/>
    </source>
</evidence>